<accession>A0AAD3SMN2</accession>
<protein>
    <submittedName>
        <fullName evidence="1">Uncharacterized protein</fullName>
    </submittedName>
</protein>
<keyword evidence="2" id="KW-1185">Reference proteome</keyword>
<dbReference type="EMBL" id="BSYO01000014">
    <property type="protein sequence ID" value="GMH14600.1"/>
    <property type="molecule type" value="Genomic_DNA"/>
</dbReference>
<name>A0AAD3SMN2_NEPGR</name>
<reference evidence="1" key="1">
    <citation type="submission" date="2023-05" db="EMBL/GenBank/DDBJ databases">
        <title>Nepenthes gracilis genome sequencing.</title>
        <authorList>
            <person name="Fukushima K."/>
        </authorList>
    </citation>
    <scope>NUCLEOTIDE SEQUENCE</scope>
    <source>
        <strain evidence="1">SING2019-196</strain>
    </source>
</reference>
<dbReference type="Proteomes" id="UP001279734">
    <property type="component" value="Unassembled WGS sequence"/>
</dbReference>
<gene>
    <name evidence="1" type="ORF">Nepgr_016441</name>
</gene>
<evidence type="ECO:0000313" key="2">
    <source>
        <dbReference type="Proteomes" id="UP001279734"/>
    </source>
</evidence>
<dbReference type="AlphaFoldDB" id="A0AAD3SMN2"/>
<evidence type="ECO:0000313" key="1">
    <source>
        <dbReference type="EMBL" id="GMH14600.1"/>
    </source>
</evidence>
<sequence>MSYWADTLCAPLLMVEATGSEQIAGSRCSMRHRLHFAVSSLMLLHPNAFTKESPANAEPVAPVAGCYVDLEEFTKECDLDAKVQHGSRSFLDESTPGGLGMTSHDAKTNVVQAGAALDSIDILSENVGGSHCSLEDYVGTNLGLDTASGSMDQIEGSQDVMHSDWHNAIIETTPDSIARISRNKVDPQPQQLILQHSTSSITWSAHPPSSPAVVMGWDTVVATMLFVLPVLCFIMAEADCLHSPAMVKIFGGMMFLEYQCNRYEGA</sequence>
<organism evidence="1 2">
    <name type="scientific">Nepenthes gracilis</name>
    <name type="common">Slender pitcher plant</name>
    <dbReference type="NCBI Taxonomy" id="150966"/>
    <lineage>
        <taxon>Eukaryota</taxon>
        <taxon>Viridiplantae</taxon>
        <taxon>Streptophyta</taxon>
        <taxon>Embryophyta</taxon>
        <taxon>Tracheophyta</taxon>
        <taxon>Spermatophyta</taxon>
        <taxon>Magnoliopsida</taxon>
        <taxon>eudicotyledons</taxon>
        <taxon>Gunneridae</taxon>
        <taxon>Pentapetalae</taxon>
        <taxon>Caryophyllales</taxon>
        <taxon>Nepenthaceae</taxon>
        <taxon>Nepenthes</taxon>
    </lineage>
</organism>
<comment type="caution">
    <text evidence="1">The sequence shown here is derived from an EMBL/GenBank/DDBJ whole genome shotgun (WGS) entry which is preliminary data.</text>
</comment>
<proteinExistence type="predicted"/>